<feature type="transmembrane region" description="Helical" evidence="1">
    <location>
        <begin position="254"/>
        <end position="276"/>
    </location>
</feature>
<feature type="transmembrane region" description="Helical" evidence="1">
    <location>
        <begin position="113"/>
        <end position="133"/>
    </location>
</feature>
<feature type="transmembrane region" description="Helical" evidence="1">
    <location>
        <begin position="163"/>
        <end position="184"/>
    </location>
</feature>
<feature type="transmembrane region" description="Helical" evidence="1">
    <location>
        <begin position="12"/>
        <end position="32"/>
    </location>
</feature>
<dbReference type="Proteomes" id="UP000559182">
    <property type="component" value="Unassembled WGS sequence"/>
</dbReference>
<evidence type="ECO:0000313" key="2">
    <source>
        <dbReference type="EMBL" id="MBB2893670.1"/>
    </source>
</evidence>
<dbReference type="AlphaFoldDB" id="A0A839N7D5"/>
<feature type="transmembrane region" description="Helical" evidence="1">
    <location>
        <begin position="87"/>
        <end position="106"/>
    </location>
</feature>
<keyword evidence="2" id="KW-0328">Glycosyltransferase</keyword>
<name>A0A839N7D5_9MICO</name>
<keyword evidence="3" id="KW-1185">Reference proteome</keyword>
<sequence length="480" mass="50748">MDTAEHARDRAAWWFTCGLFFVLSLLTTVPWLHHIGGWLDEGATMSAASRSIADLVTLSTHHDAVLGTYYATVHSWLAVAGPSLTSARALSAVCLAAATVAVLDCGRAVGGRVVGCVAGAQLLVIPGVSWAGLDARPTALATLLLAVQLRLLLRARGRVPGPWFYVVSVIAGWVQLTTILQLVCTINRSTVRRVRLWASTGLAVLCVIPVAWAGHRQSAQIGWIDDGPVAQLTSVFVGRFADAPKSTTFLTGPVGVTSAVLGVVYLALCIAAVWRLRSPEARLLAGWAFAPAVLAVLAGPLTGGTVYLARYFAASLPAAFLLVGLLARDVWSVARVRHAGCVVAAALVVALCLPSLAASRVADGKWGEDSRQVAAEVGASDAPVIWLGDSLSVAMTYPQLVGDTAQLPTRASALRSDWLWGRRSTTGRAVQRARQLHRAVIVTPTRDSAAVRRALHRAGCAATHVQPHRRYTVLAVSCGR</sequence>
<reference evidence="2 3" key="1">
    <citation type="submission" date="2020-08" db="EMBL/GenBank/DDBJ databases">
        <title>Sequencing the genomes of 1000 actinobacteria strains.</title>
        <authorList>
            <person name="Klenk H.-P."/>
        </authorList>
    </citation>
    <scope>NUCLEOTIDE SEQUENCE [LARGE SCALE GENOMIC DNA]</scope>
    <source>
        <strain evidence="2 3">DSM 105369</strain>
    </source>
</reference>
<proteinExistence type="predicted"/>
<feature type="transmembrane region" description="Helical" evidence="1">
    <location>
        <begin position="308"/>
        <end position="327"/>
    </location>
</feature>
<feature type="transmembrane region" description="Helical" evidence="1">
    <location>
        <begin position="339"/>
        <end position="357"/>
    </location>
</feature>
<dbReference type="RefSeq" id="WP_183322122.1">
    <property type="nucleotide sequence ID" value="NZ_JACHVQ010000003.1"/>
</dbReference>
<accession>A0A839N7D5</accession>
<organism evidence="2 3">
    <name type="scientific">Flexivirga oryzae</name>
    <dbReference type="NCBI Taxonomy" id="1794944"/>
    <lineage>
        <taxon>Bacteria</taxon>
        <taxon>Bacillati</taxon>
        <taxon>Actinomycetota</taxon>
        <taxon>Actinomycetes</taxon>
        <taxon>Micrococcales</taxon>
        <taxon>Dermacoccaceae</taxon>
        <taxon>Flexivirga</taxon>
    </lineage>
</organism>
<keyword evidence="1" id="KW-0812">Transmembrane</keyword>
<keyword evidence="2" id="KW-0808">Transferase</keyword>
<evidence type="ECO:0000313" key="3">
    <source>
        <dbReference type="Proteomes" id="UP000559182"/>
    </source>
</evidence>
<dbReference type="GO" id="GO:0016757">
    <property type="term" value="F:glycosyltransferase activity"/>
    <property type="evidence" value="ECO:0007669"/>
    <property type="project" value="UniProtKB-KW"/>
</dbReference>
<dbReference type="EMBL" id="JACHVQ010000003">
    <property type="protein sequence ID" value="MBB2893670.1"/>
    <property type="molecule type" value="Genomic_DNA"/>
</dbReference>
<feature type="transmembrane region" description="Helical" evidence="1">
    <location>
        <begin position="283"/>
        <end position="302"/>
    </location>
</feature>
<feature type="transmembrane region" description="Helical" evidence="1">
    <location>
        <begin position="196"/>
        <end position="214"/>
    </location>
</feature>
<dbReference type="EC" id="2.4.1.-" evidence="2"/>
<comment type="caution">
    <text evidence="2">The sequence shown here is derived from an EMBL/GenBank/DDBJ whole genome shotgun (WGS) entry which is preliminary data.</text>
</comment>
<keyword evidence="1" id="KW-0472">Membrane</keyword>
<keyword evidence="1" id="KW-1133">Transmembrane helix</keyword>
<evidence type="ECO:0000256" key="1">
    <source>
        <dbReference type="SAM" id="Phobius"/>
    </source>
</evidence>
<protein>
    <submittedName>
        <fullName evidence="2">Mannosyltransferase</fullName>
        <ecNumber evidence="2">2.4.1.-</ecNumber>
    </submittedName>
</protein>
<gene>
    <name evidence="2" type="ORF">FHU39_003701</name>
</gene>